<reference evidence="1 2" key="1">
    <citation type="submission" date="2018-03" db="EMBL/GenBank/DDBJ databases">
        <title>Genomic Encyclopedia of Archaeal and Bacterial Type Strains, Phase II (KMG-II): from individual species to whole genera.</title>
        <authorList>
            <person name="Goeker M."/>
        </authorList>
    </citation>
    <scope>NUCLEOTIDE SEQUENCE [LARGE SCALE GENOMIC DNA]</scope>
    <source>
        <strain evidence="1 2">DSM 43146</strain>
    </source>
</reference>
<dbReference type="AlphaFoldDB" id="A0A2T0KJF5"/>
<keyword evidence="2" id="KW-1185">Reference proteome</keyword>
<comment type="caution">
    <text evidence="1">The sequence shown here is derived from an EMBL/GenBank/DDBJ whole genome shotgun (WGS) entry which is preliminary data.</text>
</comment>
<sequence length="311" mass="34155">MTSQNECVICDRPTPDGYADPGCRDRARRHLDGILELLDPARAIAHRHTAGGSDGAGVPGPSMPLNLGAGARLDAVQNALTTSARDIAEERGVTVPGEGDPIVLAVWFLAEYLEWARHRAEVGKLYGDIEDCVRAMRDITAGPPERKYLGPCGAVELTPEPWEPGMPASTECDGDVYIRVGADVGRCRTCKTEYAERDRREWLDGLTADLAAPARDIAHALGVPVKTIRTWATEFRSESGRVLRPAKLRTYWRQGEHVTPWAERTDGATDQQWRDETARRGPRLHYVGDVRQLALDAANRRAAREAAEMGA</sequence>
<gene>
    <name evidence="1" type="ORF">CLV67_103402</name>
</gene>
<organism evidence="1 2">
    <name type="scientific">Actinoplanes italicus</name>
    <dbReference type="NCBI Taxonomy" id="113567"/>
    <lineage>
        <taxon>Bacteria</taxon>
        <taxon>Bacillati</taxon>
        <taxon>Actinomycetota</taxon>
        <taxon>Actinomycetes</taxon>
        <taxon>Micromonosporales</taxon>
        <taxon>Micromonosporaceae</taxon>
        <taxon>Actinoplanes</taxon>
    </lineage>
</organism>
<dbReference type="EMBL" id="PVMZ01000003">
    <property type="protein sequence ID" value="PRX23653.1"/>
    <property type="molecule type" value="Genomic_DNA"/>
</dbReference>
<dbReference type="OrthoDB" id="3298569at2"/>
<evidence type="ECO:0000313" key="2">
    <source>
        <dbReference type="Proteomes" id="UP000239415"/>
    </source>
</evidence>
<accession>A0A2T0KJF5</accession>
<evidence type="ECO:0000313" key="1">
    <source>
        <dbReference type="EMBL" id="PRX23653.1"/>
    </source>
</evidence>
<dbReference type="Proteomes" id="UP000239415">
    <property type="component" value="Unassembled WGS sequence"/>
</dbReference>
<name>A0A2T0KJF5_9ACTN</name>
<protein>
    <submittedName>
        <fullName evidence="1">Uncharacterized protein</fullName>
    </submittedName>
</protein>
<dbReference type="RefSeq" id="WP_106316821.1">
    <property type="nucleotide sequence ID" value="NZ_BOMO01000042.1"/>
</dbReference>
<proteinExistence type="predicted"/>